<comment type="caution">
    <text evidence="1">The sequence shown here is derived from an EMBL/GenBank/DDBJ whole genome shotgun (WGS) entry which is preliminary data.</text>
</comment>
<gene>
    <name evidence="1" type="ORF">SAMN04489762_3471</name>
</gene>
<name>A0AAX2EJV7_9BACI</name>
<dbReference type="EMBL" id="FOCD01000006">
    <property type="protein sequence ID" value="SEO09275.1"/>
    <property type="molecule type" value="Genomic_DNA"/>
</dbReference>
<dbReference type="Proteomes" id="UP000199735">
    <property type="component" value="Unassembled WGS sequence"/>
</dbReference>
<sequence length="326" mass="38494">MSFHIYFDESNKIDQPRKKFSYYGAYGGEKDTITRTSEKLKEIFRLINTKSELHFVDYNHDQYLRKYFHALNEVINDPINFNIIIVDNTDAHNAATNMSISLPELRNLFYVKIPERLFYGMTRNSLKGEVQIEVDQNDEYIGLNLYSKIKEQMNAHAGYRNKKYKIHKVKGTDSKDSLPLQIIDTVLGIVMFLMEKNYLEGSNSSKIKSDLIYRFLIQEENINKFQNQIKLFRWSATEKDEHREKERLLQVPISEYLTEFLVFKTKHDLQEMVKLKNILSVNPDLRLKEIKKAMEYSNTMGNILIGYLNELDGLDRNNALFEKLKE</sequence>
<organism evidence="1 2">
    <name type="scientific">Terribacillus saccharophilus</name>
    <dbReference type="NCBI Taxonomy" id="361277"/>
    <lineage>
        <taxon>Bacteria</taxon>
        <taxon>Bacillati</taxon>
        <taxon>Bacillota</taxon>
        <taxon>Bacilli</taxon>
        <taxon>Bacillales</taxon>
        <taxon>Bacillaceae</taxon>
        <taxon>Terribacillus</taxon>
    </lineage>
</organism>
<accession>A0AAX2EJV7</accession>
<dbReference type="InterPro" id="IPR024524">
    <property type="entry name" value="DUF3800"/>
</dbReference>
<protein>
    <recommendedName>
        <fullName evidence="3">DUF3800 domain-containing protein</fullName>
    </recommendedName>
</protein>
<evidence type="ECO:0000313" key="2">
    <source>
        <dbReference type="Proteomes" id="UP000199735"/>
    </source>
</evidence>
<reference evidence="1 2" key="1">
    <citation type="submission" date="2016-10" db="EMBL/GenBank/DDBJ databases">
        <authorList>
            <person name="Varghese N."/>
            <person name="Submissions S."/>
        </authorList>
    </citation>
    <scope>NUCLEOTIDE SEQUENCE [LARGE SCALE GENOMIC DNA]</scope>
    <source>
        <strain evidence="1 2">DSM 21619</strain>
    </source>
</reference>
<dbReference type="Pfam" id="PF12686">
    <property type="entry name" value="DUF3800"/>
    <property type="match status" value="1"/>
</dbReference>
<evidence type="ECO:0000313" key="1">
    <source>
        <dbReference type="EMBL" id="SEO09275.1"/>
    </source>
</evidence>
<dbReference type="AlphaFoldDB" id="A0AAX2EJV7"/>
<proteinExistence type="predicted"/>
<evidence type="ECO:0008006" key="3">
    <source>
        <dbReference type="Google" id="ProtNLM"/>
    </source>
</evidence>